<evidence type="ECO:0000256" key="5">
    <source>
        <dbReference type="ARBA" id="ARBA00023002"/>
    </source>
</evidence>
<dbReference type="Pfam" id="PF00384">
    <property type="entry name" value="Molybdopterin"/>
    <property type="match status" value="1"/>
</dbReference>
<dbReference type="InterPro" id="IPR006963">
    <property type="entry name" value="Mopterin_OxRdtase_4Fe-4S_dom"/>
</dbReference>
<accession>A0ABW0Q7S2</accession>
<dbReference type="RefSeq" id="WP_068831268.1">
    <property type="nucleotide sequence ID" value="NZ_JBHSMX010000011.1"/>
</dbReference>
<keyword evidence="3" id="KW-0500">Molybdenum</keyword>
<keyword evidence="6" id="KW-0408">Iron</keyword>
<evidence type="ECO:0000313" key="11">
    <source>
        <dbReference type="Proteomes" id="UP001596084"/>
    </source>
</evidence>
<dbReference type="Pfam" id="PF01568">
    <property type="entry name" value="Molydop_binding"/>
    <property type="match status" value="1"/>
</dbReference>
<dbReference type="SMART" id="SM00926">
    <property type="entry name" value="Molybdop_Fe4S4"/>
    <property type="match status" value="1"/>
</dbReference>
<evidence type="ECO:0000259" key="9">
    <source>
        <dbReference type="PROSITE" id="PS51669"/>
    </source>
</evidence>
<keyword evidence="11" id="KW-1185">Reference proteome</keyword>
<evidence type="ECO:0000256" key="4">
    <source>
        <dbReference type="ARBA" id="ARBA00022723"/>
    </source>
</evidence>
<dbReference type="CDD" id="cd02786">
    <property type="entry name" value="MopB_CT_3"/>
    <property type="match status" value="1"/>
</dbReference>
<dbReference type="InterPro" id="IPR006655">
    <property type="entry name" value="Mopterin_OxRdtase_prok_CS"/>
</dbReference>
<dbReference type="InterPro" id="IPR006656">
    <property type="entry name" value="Mopterin_OxRdtase"/>
</dbReference>
<proteinExistence type="inferred from homology"/>
<dbReference type="SUPFAM" id="SSF53706">
    <property type="entry name" value="Formate dehydrogenase/DMSO reductase, domains 1-3"/>
    <property type="match status" value="1"/>
</dbReference>
<evidence type="ECO:0000256" key="1">
    <source>
        <dbReference type="ARBA" id="ARBA00001942"/>
    </source>
</evidence>
<dbReference type="EMBL" id="JBHSMX010000011">
    <property type="protein sequence ID" value="MFC5520616.1"/>
    <property type="molecule type" value="Genomic_DNA"/>
</dbReference>
<feature type="region of interest" description="Disordered" evidence="8">
    <location>
        <begin position="1"/>
        <end position="20"/>
    </location>
</feature>
<evidence type="ECO:0000256" key="7">
    <source>
        <dbReference type="ARBA" id="ARBA00023014"/>
    </source>
</evidence>
<dbReference type="PANTHER" id="PTHR43742">
    <property type="entry name" value="TRIMETHYLAMINE-N-OXIDE REDUCTASE"/>
    <property type="match status" value="1"/>
</dbReference>
<dbReference type="Pfam" id="PF04879">
    <property type="entry name" value="Molybdop_Fe4S4"/>
    <property type="match status" value="1"/>
</dbReference>
<reference evidence="11" key="1">
    <citation type="journal article" date="2019" name="Int. J. Syst. Evol. Microbiol.">
        <title>The Global Catalogue of Microorganisms (GCM) 10K type strain sequencing project: providing services to taxonomists for standard genome sequencing and annotation.</title>
        <authorList>
            <consortium name="The Broad Institute Genomics Platform"/>
            <consortium name="The Broad Institute Genome Sequencing Center for Infectious Disease"/>
            <person name="Wu L."/>
            <person name="Ma J."/>
        </authorList>
    </citation>
    <scope>NUCLEOTIDE SEQUENCE [LARGE SCALE GENOMIC DNA]</scope>
    <source>
        <strain evidence="11">CGMCC 4.7277</strain>
    </source>
</reference>
<dbReference type="PROSITE" id="PS00490">
    <property type="entry name" value="MOLYBDOPTERIN_PROK_2"/>
    <property type="match status" value="1"/>
</dbReference>
<dbReference type="Gene3D" id="2.40.40.20">
    <property type="match status" value="1"/>
</dbReference>
<dbReference type="PROSITE" id="PS51669">
    <property type="entry name" value="4FE4S_MOW_BIS_MGD"/>
    <property type="match status" value="1"/>
</dbReference>
<sequence>MSLPTRIVPAPASALPSDLSPAQVRGACPHDCPDTCSLLTTVENGVAIKVQGNPEHPHTGGVLCNKVSRYTERTYHPERLLQPLKRVGPKGSGQFEPVSWEAALSDIASRLTAIAARDPEAIVPYSYAGTMGQVQGESMAARFFNRLGASLLDRTICATAGGEGFTQTLGGKVGMKVEFFAESRLIIIWGSNPIGSNLHFWRYAQQAKRDGARMVCIDPRKSETAEKCHEHIALLPGTDAALALALMHELISHDWLDHDYLARHTLGWPALKERALQWPPERAAAVCRVPVEQIKALARDYGQCFVNRQPAAIRLNYGMQRVRGGGNAARAVACLPALIGAWRHRAGGVLLSSSGQFPVDKAALQRPELLAGRRPRTINMSTIGDDLLRESSPQFGPKIEALIVYNSNPVAVAPESGKVVQGFAREDLFTVVLEHFQTDTADHADYLLPATTQLEHWDVHSAYGHTDALLNRPAIAPLGQAKPNTQIFRELAVHMGFTDSCFSDTDETLCRAVYGDKVDFQELLDQGFATLKLPDAPFAEGNFPTPSGRCEFFSARLAAQGLDGLPDHVPNHETPGSSAEFPLAMISPPARNFLNSSFVNVKSLRDIEGEPLLEMHEQDAAARGIHSGSIVKVFNQRGEYRVKAEVSRRARPGVVNGMGIWWRKLGLDGTNVNQLTSQHLTDLGRGPVFYDCLVEVQLLAAAPEPQAM</sequence>
<dbReference type="Gene3D" id="3.40.228.10">
    <property type="entry name" value="Dimethylsulfoxide Reductase, domain 2"/>
    <property type="match status" value="1"/>
</dbReference>
<dbReference type="InterPro" id="IPR037920">
    <property type="entry name" value="YoaE_C"/>
</dbReference>
<dbReference type="Gene3D" id="3.30.2070.10">
    <property type="entry name" value="Formate dehydrogenase/DMSO reductase"/>
    <property type="match status" value="1"/>
</dbReference>
<keyword evidence="5" id="KW-0560">Oxidoreductase</keyword>
<comment type="cofactor">
    <cofactor evidence="1">
        <name>Mo-bis(molybdopterin guanine dinucleotide)</name>
        <dbReference type="ChEBI" id="CHEBI:60539"/>
    </cofactor>
</comment>
<protein>
    <submittedName>
        <fullName evidence="10">Molybdopterin-dependent oxidoreductase</fullName>
    </submittedName>
</protein>
<dbReference type="InterPro" id="IPR006657">
    <property type="entry name" value="MoPterin_dinucl-bd_dom"/>
</dbReference>
<dbReference type="InterPro" id="IPR050612">
    <property type="entry name" value="Prok_Mopterin_Oxidored"/>
</dbReference>
<gene>
    <name evidence="10" type="ORF">ACFPP7_06760</name>
</gene>
<dbReference type="Gene3D" id="3.40.50.740">
    <property type="match status" value="1"/>
</dbReference>
<dbReference type="SUPFAM" id="SSF50692">
    <property type="entry name" value="ADC-like"/>
    <property type="match status" value="1"/>
</dbReference>
<evidence type="ECO:0000256" key="2">
    <source>
        <dbReference type="ARBA" id="ARBA00010312"/>
    </source>
</evidence>
<evidence type="ECO:0000256" key="3">
    <source>
        <dbReference type="ARBA" id="ARBA00022505"/>
    </source>
</evidence>
<evidence type="ECO:0000256" key="8">
    <source>
        <dbReference type="SAM" id="MobiDB-lite"/>
    </source>
</evidence>
<dbReference type="CDD" id="cd02766">
    <property type="entry name" value="MopB_3"/>
    <property type="match status" value="1"/>
</dbReference>
<keyword evidence="7" id="KW-0411">Iron-sulfur</keyword>
<name>A0ABW0Q7S2_9BURK</name>
<comment type="similarity">
    <text evidence="2">Belongs to the prokaryotic molybdopterin-containing oxidoreductase family.</text>
</comment>
<comment type="caution">
    <text evidence="10">The sequence shown here is derived from an EMBL/GenBank/DDBJ whole genome shotgun (WGS) entry which is preliminary data.</text>
</comment>
<keyword evidence="4" id="KW-0479">Metal-binding</keyword>
<organism evidence="10 11">
    <name type="scientific">Polaromonas jejuensis</name>
    <dbReference type="NCBI Taxonomy" id="457502"/>
    <lineage>
        <taxon>Bacteria</taxon>
        <taxon>Pseudomonadati</taxon>
        <taxon>Pseudomonadota</taxon>
        <taxon>Betaproteobacteria</taxon>
        <taxon>Burkholderiales</taxon>
        <taxon>Comamonadaceae</taxon>
        <taxon>Polaromonas</taxon>
    </lineage>
</organism>
<dbReference type="PANTHER" id="PTHR43742:SF6">
    <property type="entry name" value="OXIDOREDUCTASE YYAE-RELATED"/>
    <property type="match status" value="1"/>
</dbReference>
<dbReference type="Gene3D" id="2.20.25.90">
    <property type="entry name" value="ADC-like domains"/>
    <property type="match status" value="1"/>
</dbReference>
<dbReference type="InterPro" id="IPR009010">
    <property type="entry name" value="Asp_de-COase-like_dom_sf"/>
</dbReference>
<dbReference type="Proteomes" id="UP001596084">
    <property type="component" value="Unassembled WGS sequence"/>
</dbReference>
<evidence type="ECO:0000256" key="6">
    <source>
        <dbReference type="ARBA" id="ARBA00023004"/>
    </source>
</evidence>
<evidence type="ECO:0000313" key="10">
    <source>
        <dbReference type="EMBL" id="MFC5520616.1"/>
    </source>
</evidence>
<feature type="domain" description="4Fe-4S Mo/W bis-MGD-type" evidence="9">
    <location>
        <begin position="21"/>
        <end position="78"/>
    </location>
</feature>